<accession>A0A9P4UU20</accession>
<dbReference type="OrthoDB" id="3650368at2759"/>
<feature type="region of interest" description="Disordered" evidence="1">
    <location>
        <begin position="389"/>
        <end position="418"/>
    </location>
</feature>
<feature type="compositionally biased region" description="Polar residues" evidence="1">
    <location>
        <begin position="1"/>
        <end position="14"/>
    </location>
</feature>
<dbReference type="AlphaFoldDB" id="A0A9P4UU20"/>
<protein>
    <submittedName>
        <fullName evidence="2">Uncharacterized protein</fullName>
    </submittedName>
</protein>
<evidence type="ECO:0000313" key="2">
    <source>
        <dbReference type="EMBL" id="KAF2725341.1"/>
    </source>
</evidence>
<keyword evidence="3" id="KW-1185">Reference proteome</keyword>
<comment type="caution">
    <text evidence="2">The sequence shown here is derived from an EMBL/GenBank/DDBJ whole genome shotgun (WGS) entry which is preliminary data.</text>
</comment>
<dbReference type="Proteomes" id="UP000799441">
    <property type="component" value="Unassembled WGS sequence"/>
</dbReference>
<proteinExistence type="predicted"/>
<feature type="region of interest" description="Disordered" evidence="1">
    <location>
        <begin position="1"/>
        <end position="21"/>
    </location>
</feature>
<reference evidence="2" key="1">
    <citation type="journal article" date="2020" name="Stud. Mycol.">
        <title>101 Dothideomycetes genomes: a test case for predicting lifestyles and emergence of pathogens.</title>
        <authorList>
            <person name="Haridas S."/>
            <person name="Albert R."/>
            <person name="Binder M."/>
            <person name="Bloem J."/>
            <person name="Labutti K."/>
            <person name="Salamov A."/>
            <person name="Andreopoulos B."/>
            <person name="Baker S."/>
            <person name="Barry K."/>
            <person name="Bills G."/>
            <person name="Bluhm B."/>
            <person name="Cannon C."/>
            <person name="Castanera R."/>
            <person name="Culley D."/>
            <person name="Daum C."/>
            <person name="Ezra D."/>
            <person name="Gonzalez J."/>
            <person name="Henrissat B."/>
            <person name="Kuo A."/>
            <person name="Liang C."/>
            <person name="Lipzen A."/>
            <person name="Lutzoni F."/>
            <person name="Magnuson J."/>
            <person name="Mondo S."/>
            <person name="Nolan M."/>
            <person name="Ohm R."/>
            <person name="Pangilinan J."/>
            <person name="Park H.-J."/>
            <person name="Ramirez L."/>
            <person name="Alfaro M."/>
            <person name="Sun H."/>
            <person name="Tritt A."/>
            <person name="Yoshinaga Y."/>
            <person name="Zwiers L.-H."/>
            <person name="Turgeon B."/>
            <person name="Goodwin S."/>
            <person name="Spatafora J."/>
            <person name="Crous P."/>
            <person name="Grigoriev I."/>
        </authorList>
    </citation>
    <scope>NUCLEOTIDE SEQUENCE</scope>
    <source>
        <strain evidence="2">CBS 116435</strain>
    </source>
</reference>
<sequence length="512" mass="58477">MDPNGYSQSNPHSPSNHEETVHQLLVSPQATDTEPADLSGFRSDTQLHLLPTDGSITRDGTAPILQQTLEAHRRQKYKGLVHQHNKLLLIRTEVLNLYTTKDYEEQKLRDNIRFVTRHADSFLGGSETPALEGSGSYIVCDSSKLSALQRDIRQFERQSKHVTDLKRQLIGVESRLQSEQTKYALICADILKTLDPEALDHAEDVAVDWQLVGAESEEESVADIHPHLEQYFDKLGDQGIFEERLYELDAEHNHHRAIRIFEAEHDRPPQTPDTVFEALYNEERTILQSKFDQGKQEADHLREICRNEGLLSDLVDQALSERDLLHDAMRNFDGLENSTTDSTSELVQPLPSRGIPLTSWISINEAEGTFEGGLRRTETIDSKSRIANWTQNIDDEPSIDDYPVSNRSPSHDETSTPVASSLVNNMFDEADRPPAMKRRKTYPGVAGMNDQRCRTPKFLCVSPSRSPEEHRYQGSIESRPTRYYNWSSTIDDNYNKLKLSFKQICEYFINRQ</sequence>
<name>A0A9P4UU20_9PEZI</name>
<gene>
    <name evidence="2" type="ORF">K431DRAFT_309497</name>
</gene>
<evidence type="ECO:0000256" key="1">
    <source>
        <dbReference type="SAM" id="MobiDB-lite"/>
    </source>
</evidence>
<dbReference type="EMBL" id="MU003768">
    <property type="protein sequence ID" value="KAF2725341.1"/>
    <property type="molecule type" value="Genomic_DNA"/>
</dbReference>
<organism evidence="2 3">
    <name type="scientific">Polychaeton citri CBS 116435</name>
    <dbReference type="NCBI Taxonomy" id="1314669"/>
    <lineage>
        <taxon>Eukaryota</taxon>
        <taxon>Fungi</taxon>
        <taxon>Dikarya</taxon>
        <taxon>Ascomycota</taxon>
        <taxon>Pezizomycotina</taxon>
        <taxon>Dothideomycetes</taxon>
        <taxon>Dothideomycetidae</taxon>
        <taxon>Capnodiales</taxon>
        <taxon>Capnodiaceae</taxon>
        <taxon>Polychaeton</taxon>
    </lineage>
</organism>
<evidence type="ECO:0000313" key="3">
    <source>
        <dbReference type="Proteomes" id="UP000799441"/>
    </source>
</evidence>